<dbReference type="Pfam" id="PF14432">
    <property type="entry name" value="DYW_deaminase"/>
    <property type="match status" value="1"/>
</dbReference>
<dbReference type="InterPro" id="IPR046960">
    <property type="entry name" value="PPR_At4g14850-like_plant"/>
</dbReference>
<dbReference type="PROSITE" id="PS51375">
    <property type="entry name" value="PPR"/>
    <property type="match status" value="5"/>
</dbReference>
<feature type="domain" description="DYW" evidence="4">
    <location>
        <begin position="432"/>
        <end position="524"/>
    </location>
</feature>
<feature type="repeat" description="PPR" evidence="3">
    <location>
        <begin position="166"/>
        <end position="200"/>
    </location>
</feature>
<dbReference type="NCBIfam" id="TIGR00756">
    <property type="entry name" value="PPR"/>
    <property type="match status" value="4"/>
</dbReference>
<dbReference type="GO" id="GO:0003723">
    <property type="term" value="F:RNA binding"/>
    <property type="evidence" value="ECO:0007669"/>
    <property type="project" value="InterPro"/>
</dbReference>
<dbReference type="FunFam" id="1.25.40.10:FF:000393">
    <property type="entry name" value="Pentatricopeptide repeat-containing protein At1g20230"/>
    <property type="match status" value="1"/>
</dbReference>
<comment type="similarity">
    <text evidence="1">Belongs to the PPR family. PCMP-H subfamily.</text>
</comment>
<dbReference type="Proteomes" id="UP000242715">
    <property type="component" value="Unassembled WGS sequence"/>
</dbReference>
<evidence type="ECO:0000313" key="6">
    <source>
        <dbReference type="Proteomes" id="UP000242715"/>
    </source>
</evidence>
<dbReference type="PANTHER" id="PTHR47926">
    <property type="entry name" value="PENTATRICOPEPTIDE REPEAT-CONTAINING PROTEIN"/>
    <property type="match status" value="1"/>
</dbReference>
<proteinExistence type="inferred from homology"/>
<protein>
    <recommendedName>
        <fullName evidence="4">DYW domain-containing protein</fullName>
    </recommendedName>
</protein>
<dbReference type="EMBL" id="DF974334">
    <property type="protein sequence ID" value="GAU47646.1"/>
    <property type="molecule type" value="Genomic_DNA"/>
</dbReference>
<evidence type="ECO:0000256" key="1">
    <source>
        <dbReference type="ARBA" id="ARBA00006643"/>
    </source>
</evidence>
<dbReference type="Pfam" id="PF13041">
    <property type="entry name" value="PPR_2"/>
    <property type="match status" value="2"/>
</dbReference>
<gene>
    <name evidence="5" type="ORF">TSUD_238650</name>
</gene>
<evidence type="ECO:0000256" key="2">
    <source>
        <dbReference type="ARBA" id="ARBA00022737"/>
    </source>
</evidence>
<evidence type="ECO:0000256" key="3">
    <source>
        <dbReference type="PROSITE-ProRule" id="PRU00708"/>
    </source>
</evidence>
<dbReference type="FunFam" id="1.25.40.10:FF:000598">
    <property type="entry name" value="pentatricopeptide repeat-containing protein At1g20230 isoform X2"/>
    <property type="match status" value="1"/>
</dbReference>
<accession>A0A2Z6NVX7</accession>
<feature type="repeat" description="PPR" evidence="3">
    <location>
        <begin position="135"/>
        <end position="165"/>
    </location>
</feature>
<reference evidence="6" key="1">
    <citation type="journal article" date="2017" name="Front. Plant Sci.">
        <title>Climate Clever Clovers: New Paradigm to Reduce the Environmental Footprint of Ruminants by Breeding Low Methanogenic Forages Utilizing Haplotype Variation.</title>
        <authorList>
            <person name="Kaur P."/>
            <person name="Appels R."/>
            <person name="Bayer P.E."/>
            <person name="Keeble-Gagnere G."/>
            <person name="Wang J."/>
            <person name="Hirakawa H."/>
            <person name="Shirasawa K."/>
            <person name="Vercoe P."/>
            <person name="Stefanova K."/>
            <person name="Durmic Z."/>
            <person name="Nichols P."/>
            <person name="Revell C."/>
            <person name="Isobe S.N."/>
            <person name="Edwards D."/>
            <person name="Erskine W."/>
        </authorList>
    </citation>
    <scope>NUCLEOTIDE SEQUENCE [LARGE SCALE GENOMIC DNA]</scope>
    <source>
        <strain evidence="6">cv. Daliak</strain>
    </source>
</reference>
<feature type="repeat" description="PPR" evidence="3">
    <location>
        <begin position="201"/>
        <end position="235"/>
    </location>
</feature>
<evidence type="ECO:0000259" key="4">
    <source>
        <dbReference type="Pfam" id="PF14432"/>
    </source>
</evidence>
<keyword evidence="2" id="KW-0677">Repeat</keyword>
<organism evidence="5 6">
    <name type="scientific">Trifolium subterraneum</name>
    <name type="common">Subterranean clover</name>
    <dbReference type="NCBI Taxonomy" id="3900"/>
    <lineage>
        <taxon>Eukaryota</taxon>
        <taxon>Viridiplantae</taxon>
        <taxon>Streptophyta</taxon>
        <taxon>Embryophyta</taxon>
        <taxon>Tracheophyta</taxon>
        <taxon>Spermatophyta</taxon>
        <taxon>Magnoliopsida</taxon>
        <taxon>eudicotyledons</taxon>
        <taxon>Gunneridae</taxon>
        <taxon>Pentapetalae</taxon>
        <taxon>rosids</taxon>
        <taxon>fabids</taxon>
        <taxon>Fabales</taxon>
        <taxon>Fabaceae</taxon>
        <taxon>Papilionoideae</taxon>
        <taxon>50 kb inversion clade</taxon>
        <taxon>NPAAA clade</taxon>
        <taxon>Hologalegina</taxon>
        <taxon>IRL clade</taxon>
        <taxon>Trifolieae</taxon>
        <taxon>Trifolium</taxon>
    </lineage>
</organism>
<keyword evidence="6" id="KW-1185">Reference proteome</keyword>
<dbReference type="Pfam" id="PF01535">
    <property type="entry name" value="PPR"/>
    <property type="match status" value="5"/>
</dbReference>
<name>A0A2Z6NVX7_TRISU</name>
<dbReference type="OrthoDB" id="428658at2759"/>
<dbReference type="InterPro" id="IPR011990">
    <property type="entry name" value="TPR-like_helical_dom_sf"/>
</dbReference>
<dbReference type="GO" id="GO:0008270">
    <property type="term" value="F:zinc ion binding"/>
    <property type="evidence" value="ECO:0007669"/>
    <property type="project" value="InterPro"/>
</dbReference>
<dbReference type="PANTHER" id="PTHR47926:SF347">
    <property type="entry name" value="PENTATRICOPEPTIDE REPEAT-CONTAINING PROTEIN"/>
    <property type="match status" value="1"/>
</dbReference>
<sequence>MFQSISQCLNSTTSTLFHARQVHAHFLKFGLFSNTQLTTTLLTLYSHYLPFPQLKIILSSLPQPTIFSFSSIIHSFARSQHFHHVLGAFSQMGSRGLVPDSYLLPSAIKACAVLKALKPGRQVHAFASVNGFGSDSVLMSSLVHMYLKCNRIEDAQKLFDGMCERDVIVWSAMIAGYSRLGIVDRAKELFNEMRNEGVEPNLVSWNGMIAGFCNAGSYDEVVMLFREMISDGFFPDGSTVSCVLPGIGNMEDVLMGEQVHGYVIKQGLESHNFVLSALLDMYGRCGCASEMSRVFDEIDQTEIGSLNAYLTGLSRNGLVDTALEVFKKFKAREMELNVVTWTSIISSCSQNGKDMEALQLFRDMQADGVEPNAITIPSLIPACGNISRLTHGKEIHCFSLRNGIFDDVYVSSALIEILEKSEKLSIEIKKSGYLPMTKSVLQDVEEQDKEQILCGHSEKLAVVLGLINTSPGQPLQVIKNLRICVDCHAVIKIISRLEGREIFVRDTNRFHHFKDGVCSCGDFW</sequence>
<dbReference type="GO" id="GO:0009451">
    <property type="term" value="P:RNA modification"/>
    <property type="evidence" value="ECO:0007669"/>
    <property type="project" value="InterPro"/>
</dbReference>
<dbReference type="AlphaFoldDB" id="A0A2Z6NVX7"/>
<feature type="repeat" description="PPR" evidence="3">
    <location>
        <begin position="65"/>
        <end position="99"/>
    </location>
</feature>
<dbReference type="InterPro" id="IPR002885">
    <property type="entry name" value="PPR_rpt"/>
</dbReference>
<feature type="repeat" description="PPR" evidence="3">
    <location>
        <begin position="337"/>
        <end position="371"/>
    </location>
</feature>
<evidence type="ECO:0000313" key="5">
    <source>
        <dbReference type="EMBL" id="GAU47646.1"/>
    </source>
</evidence>
<dbReference type="InterPro" id="IPR032867">
    <property type="entry name" value="DYW_dom"/>
</dbReference>
<dbReference type="Gene3D" id="1.25.40.10">
    <property type="entry name" value="Tetratricopeptide repeat domain"/>
    <property type="match status" value="3"/>
</dbReference>